<evidence type="ECO:0000259" key="1">
    <source>
        <dbReference type="Pfam" id="PF13556"/>
    </source>
</evidence>
<proteinExistence type="predicted"/>
<keyword evidence="3" id="KW-1185">Reference proteome</keyword>
<dbReference type="InterPro" id="IPR042070">
    <property type="entry name" value="PucR_C-HTH_sf"/>
</dbReference>
<feature type="domain" description="PucR C-terminal helix-turn-helix" evidence="1">
    <location>
        <begin position="32"/>
        <end position="85"/>
    </location>
</feature>
<accession>A0ABU2BGJ6</accession>
<evidence type="ECO:0000313" key="2">
    <source>
        <dbReference type="EMBL" id="MDR7357766.1"/>
    </source>
</evidence>
<dbReference type="Proteomes" id="UP001183817">
    <property type="component" value="Unassembled WGS sequence"/>
</dbReference>
<dbReference type="Gene3D" id="1.10.10.2840">
    <property type="entry name" value="PucR C-terminal helix-turn-helix domain"/>
    <property type="match status" value="1"/>
</dbReference>
<name>A0ABU2BGJ6_9MICC</name>
<organism evidence="2 3">
    <name type="scientific">Paeniglutamicibacter sulfureus</name>
    <dbReference type="NCBI Taxonomy" id="43666"/>
    <lineage>
        <taxon>Bacteria</taxon>
        <taxon>Bacillati</taxon>
        <taxon>Actinomycetota</taxon>
        <taxon>Actinomycetes</taxon>
        <taxon>Micrococcales</taxon>
        <taxon>Micrococcaceae</taxon>
        <taxon>Paeniglutamicibacter</taxon>
    </lineage>
</organism>
<protein>
    <submittedName>
        <fullName evidence="2">DNA-binding PucR family transcriptional regulator</fullName>
    </submittedName>
</protein>
<evidence type="ECO:0000313" key="3">
    <source>
        <dbReference type="Proteomes" id="UP001183817"/>
    </source>
</evidence>
<sequence>MRTRTRAKKIDHYIQEILSDLLVHDSMRSGDLVATVETWLSSGCNSTAAAALFTERQTLHKRPNKIIDLLSGDPRGTSRLAAHHLTTRLALASLDTRN</sequence>
<keyword evidence="2" id="KW-0238">DNA-binding</keyword>
<dbReference type="GO" id="GO:0003677">
    <property type="term" value="F:DNA binding"/>
    <property type="evidence" value="ECO:0007669"/>
    <property type="project" value="UniProtKB-KW"/>
</dbReference>
<dbReference type="EMBL" id="JAVDYI010000001">
    <property type="protein sequence ID" value="MDR7357766.1"/>
    <property type="molecule type" value="Genomic_DNA"/>
</dbReference>
<dbReference type="InterPro" id="IPR025736">
    <property type="entry name" value="PucR_C-HTH_dom"/>
</dbReference>
<dbReference type="RefSeq" id="WP_310289401.1">
    <property type="nucleotide sequence ID" value="NZ_BAAAWO010000001.1"/>
</dbReference>
<gene>
    <name evidence="2" type="ORF">J2S64_001457</name>
</gene>
<reference evidence="2 3" key="1">
    <citation type="submission" date="2023-07" db="EMBL/GenBank/DDBJ databases">
        <title>Sequencing the genomes of 1000 actinobacteria strains.</title>
        <authorList>
            <person name="Klenk H.-P."/>
        </authorList>
    </citation>
    <scope>NUCLEOTIDE SEQUENCE [LARGE SCALE GENOMIC DNA]</scope>
    <source>
        <strain evidence="2 3">DSM 20167</strain>
    </source>
</reference>
<comment type="caution">
    <text evidence="2">The sequence shown here is derived from an EMBL/GenBank/DDBJ whole genome shotgun (WGS) entry which is preliminary data.</text>
</comment>
<dbReference type="Pfam" id="PF13556">
    <property type="entry name" value="HTH_30"/>
    <property type="match status" value="1"/>
</dbReference>